<evidence type="ECO:0000259" key="1">
    <source>
        <dbReference type="Pfam" id="PF00389"/>
    </source>
</evidence>
<protein>
    <submittedName>
        <fullName evidence="2">D-3-phosphoglycerate dehydrogenase 3, chloroplastic</fullName>
    </submittedName>
</protein>
<proteinExistence type="predicted"/>
<feature type="domain" description="D-isomer specific 2-hydroxyacid dehydrogenase catalytic" evidence="1">
    <location>
        <begin position="39"/>
        <end position="141"/>
    </location>
</feature>
<sequence>MEMKDLFCWKSMILGYGDAWTCRENACDQMEGETGPGGFDLLKDFANLDYSYNLSSEELCTKISLCDALIVGSRTKVTLEVFESSAGRLKVVGKAGVGIDNVDLAAATEHGCLVVNAPAANTVAAAKHGIALLAAVARNVAQADASVKAGE</sequence>
<reference evidence="2" key="1">
    <citation type="submission" date="2022-02" db="EMBL/GenBank/DDBJ databases">
        <authorList>
            <person name="Henning P.M."/>
            <person name="McCubbin A.G."/>
            <person name="Shore J.S."/>
        </authorList>
    </citation>
    <scope>NUCLEOTIDE SEQUENCE</scope>
    <source>
        <strain evidence="2">F60SS</strain>
        <tissue evidence="2">Leaves</tissue>
    </source>
</reference>
<gene>
    <name evidence="2" type="primary">PGDH3_3</name>
    <name evidence="2" type="ORF">Tsubulata_046726</name>
</gene>
<dbReference type="SUPFAM" id="SSF52283">
    <property type="entry name" value="Formate/glycerate dehydrogenase catalytic domain-like"/>
    <property type="match status" value="1"/>
</dbReference>
<comment type="caution">
    <text evidence="2">The sequence shown here is derived from an EMBL/GenBank/DDBJ whole genome shotgun (WGS) entry which is preliminary data.</text>
</comment>
<organism evidence="2 3">
    <name type="scientific">Turnera subulata</name>
    <dbReference type="NCBI Taxonomy" id="218843"/>
    <lineage>
        <taxon>Eukaryota</taxon>
        <taxon>Viridiplantae</taxon>
        <taxon>Streptophyta</taxon>
        <taxon>Embryophyta</taxon>
        <taxon>Tracheophyta</taxon>
        <taxon>Spermatophyta</taxon>
        <taxon>Magnoliopsida</taxon>
        <taxon>eudicotyledons</taxon>
        <taxon>Gunneridae</taxon>
        <taxon>Pentapetalae</taxon>
        <taxon>rosids</taxon>
        <taxon>fabids</taxon>
        <taxon>Malpighiales</taxon>
        <taxon>Passifloraceae</taxon>
        <taxon>Turnera</taxon>
    </lineage>
</organism>
<dbReference type="Pfam" id="PF00389">
    <property type="entry name" value="2-Hacid_dh"/>
    <property type="match status" value="1"/>
</dbReference>
<dbReference type="Gene3D" id="3.40.50.720">
    <property type="entry name" value="NAD(P)-binding Rossmann-like Domain"/>
    <property type="match status" value="2"/>
</dbReference>
<evidence type="ECO:0000313" key="2">
    <source>
        <dbReference type="EMBL" id="KAJ4851078.1"/>
    </source>
</evidence>
<evidence type="ECO:0000313" key="3">
    <source>
        <dbReference type="Proteomes" id="UP001141552"/>
    </source>
</evidence>
<dbReference type="PANTHER" id="PTHR42938:SF5">
    <property type="entry name" value="D-3-PHOSPHOGLYCERATE DEHYDROGENASE 3, CHLOROPLASTIC"/>
    <property type="match status" value="1"/>
</dbReference>
<dbReference type="EMBL" id="JAKUCV010000140">
    <property type="protein sequence ID" value="KAJ4851078.1"/>
    <property type="molecule type" value="Genomic_DNA"/>
</dbReference>
<dbReference type="FunFam" id="3.40.50.720:FF:000038">
    <property type="entry name" value="D-3-phosphoglycerate dehydrogenase"/>
    <property type="match status" value="1"/>
</dbReference>
<dbReference type="GO" id="GO:0009570">
    <property type="term" value="C:chloroplast stroma"/>
    <property type="evidence" value="ECO:0007669"/>
    <property type="project" value="TreeGrafter"/>
</dbReference>
<dbReference type="Proteomes" id="UP001141552">
    <property type="component" value="Unassembled WGS sequence"/>
</dbReference>
<dbReference type="OrthoDB" id="1709286at2759"/>
<dbReference type="PANTHER" id="PTHR42938">
    <property type="entry name" value="FORMATE DEHYDROGENASE 1"/>
    <property type="match status" value="1"/>
</dbReference>
<accession>A0A9Q0GK82</accession>
<dbReference type="GO" id="GO:0004617">
    <property type="term" value="F:phosphoglycerate dehydrogenase activity"/>
    <property type="evidence" value="ECO:0007669"/>
    <property type="project" value="TreeGrafter"/>
</dbReference>
<name>A0A9Q0GK82_9ROSI</name>
<dbReference type="AlphaFoldDB" id="A0A9Q0GK82"/>
<dbReference type="GO" id="GO:0051287">
    <property type="term" value="F:NAD binding"/>
    <property type="evidence" value="ECO:0007669"/>
    <property type="project" value="InterPro"/>
</dbReference>
<dbReference type="InterPro" id="IPR006139">
    <property type="entry name" value="D-isomer_2_OHA_DH_cat_dom"/>
</dbReference>
<reference evidence="2" key="2">
    <citation type="journal article" date="2023" name="Plants (Basel)">
        <title>Annotation of the Turnera subulata (Passifloraceae) Draft Genome Reveals the S-Locus Evolved after the Divergence of Turneroideae from Passifloroideae in a Stepwise Manner.</title>
        <authorList>
            <person name="Henning P.M."/>
            <person name="Roalson E.H."/>
            <person name="Mir W."/>
            <person name="McCubbin A.G."/>
            <person name="Shore J.S."/>
        </authorList>
    </citation>
    <scope>NUCLEOTIDE SEQUENCE</scope>
    <source>
        <strain evidence="2">F60SS</strain>
    </source>
</reference>
<keyword evidence="3" id="KW-1185">Reference proteome</keyword>